<dbReference type="STRING" id="264951.A0A443I282"/>
<dbReference type="RefSeq" id="XP_028487818.1">
    <property type="nucleotide sequence ID" value="XM_028629953.1"/>
</dbReference>
<dbReference type="VEuPathDB" id="FungiDB:C8Q69DRAFT_457989"/>
<gene>
    <name evidence="2" type="ORF">C8Q69DRAFT_457989</name>
</gene>
<feature type="region of interest" description="Disordered" evidence="1">
    <location>
        <begin position="303"/>
        <end position="322"/>
    </location>
</feature>
<proteinExistence type="predicted"/>
<evidence type="ECO:0000313" key="3">
    <source>
        <dbReference type="Proteomes" id="UP000283841"/>
    </source>
</evidence>
<keyword evidence="3" id="KW-1185">Reference proteome</keyword>
<dbReference type="EMBL" id="RCNU01000002">
    <property type="protein sequence ID" value="RWQ98173.1"/>
    <property type="molecule type" value="Genomic_DNA"/>
</dbReference>
<dbReference type="Proteomes" id="UP000283841">
    <property type="component" value="Unassembled WGS sequence"/>
</dbReference>
<protein>
    <submittedName>
        <fullName evidence="2">Uncharacterized protein</fullName>
    </submittedName>
</protein>
<evidence type="ECO:0000313" key="2">
    <source>
        <dbReference type="EMBL" id="RWQ98173.1"/>
    </source>
</evidence>
<sequence length="353" mass="40541">MLLNIKEQEEAYNRAISKVVEEVIRFREIDARIATLSSSMYDATRASNEAQGYPFAVRHWGSQSTEAIDTTAAETVENNDETRGIVDEIRVSLANPDLKESTREYFIAMTDMVLHMNMLLFPTPAIPVYPTEHLTDLILVRATNIALHLTEYLLVMKKQLKGHIDNAKKVDRTLSRDMRDRSIQTHVAFRHVLHVVKKYLNPPDPLEKRLLSLFFELYDTYVYSAFLNMRPLLQTEVELADEKRELSRVLVSLWDVINQDIEKYDEYDNRAKAIKCRYIDALGAKLKNESPEAWQKFWESQRKSTSREGLQEPAPGAGIELGGSEPFVIPGGFMSKEPTCCIWSGMVINFCWT</sequence>
<reference evidence="2 3" key="1">
    <citation type="journal article" date="2018" name="Front. Microbiol.">
        <title>Genomic and genetic insights into a cosmopolitan fungus, Paecilomyces variotii (Eurotiales).</title>
        <authorList>
            <person name="Urquhart A.S."/>
            <person name="Mondo S.J."/>
            <person name="Makela M.R."/>
            <person name="Hane J.K."/>
            <person name="Wiebenga A."/>
            <person name="He G."/>
            <person name="Mihaltcheva S."/>
            <person name="Pangilinan J."/>
            <person name="Lipzen A."/>
            <person name="Barry K."/>
            <person name="de Vries R.P."/>
            <person name="Grigoriev I.V."/>
            <person name="Idnurm A."/>
        </authorList>
    </citation>
    <scope>NUCLEOTIDE SEQUENCE [LARGE SCALE GENOMIC DNA]</scope>
    <source>
        <strain evidence="2 3">CBS 101075</strain>
    </source>
</reference>
<evidence type="ECO:0000256" key="1">
    <source>
        <dbReference type="SAM" id="MobiDB-lite"/>
    </source>
</evidence>
<dbReference type="AlphaFoldDB" id="A0A443I282"/>
<comment type="caution">
    <text evidence="2">The sequence shown here is derived from an EMBL/GenBank/DDBJ whole genome shotgun (WGS) entry which is preliminary data.</text>
</comment>
<name>A0A443I282_BYSSP</name>
<dbReference type="GeneID" id="39599230"/>
<organism evidence="2 3">
    <name type="scientific">Byssochlamys spectabilis</name>
    <name type="common">Paecilomyces variotii</name>
    <dbReference type="NCBI Taxonomy" id="264951"/>
    <lineage>
        <taxon>Eukaryota</taxon>
        <taxon>Fungi</taxon>
        <taxon>Dikarya</taxon>
        <taxon>Ascomycota</taxon>
        <taxon>Pezizomycotina</taxon>
        <taxon>Eurotiomycetes</taxon>
        <taxon>Eurotiomycetidae</taxon>
        <taxon>Eurotiales</taxon>
        <taxon>Thermoascaceae</taxon>
        <taxon>Paecilomyces</taxon>
    </lineage>
</organism>
<accession>A0A443I282</accession>